<dbReference type="SMART" id="SM00382">
    <property type="entry name" value="AAA"/>
    <property type="match status" value="1"/>
</dbReference>
<dbReference type="GO" id="GO:0016887">
    <property type="term" value="F:ATP hydrolysis activity"/>
    <property type="evidence" value="ECO:0007669"/>
    <property type="project" value="InterPro"/>
</dbReference>
<dbReference type="SUPFAM" id="SSF52540">
    <property type="entry name" value="P-loop containing nucleoside triphosphate hydrolases"/>
    <property type="match status" value="1"/>
</dbReference>
<dbReference type="Proteomes" id="UP000239089">
    <property type="component" value="Unassembled WGS sequence"/>
</dbReference>
<comment type="caution">
    <text evidence="7">The sequence shown here is derived from an EMBL/GenBank/DDBJ whole genome shotgun (WGS) entry which is preliminary data.</text>
</comment>
<dbReference type="Pfam" id="PF00005">
    <property type="entry name" value="ABC_tran"/>
    <property type="match status" value="1"/>
</dbReference>
<dbReference type="FunFam" id="3.40.50.300:FF:000134">
    <property type="entry name" value="Iron-enterobactin ABC transporter ATP-binding protein"/>
    <property type="match status" value="1"/>
</dbReference>
<keyword evidence="8" id="KW-1185">Reference proteome</keyword>
<reference evidence="7 8" key="1">
    <citation type="journal article" date="2018" name="Arch. Microbiol.">
        <title>New insights into the metabolic potential of the phototrophic purple bacterium Rhodopila globiformis DSM 161(T) from its draft genome sequence and evidence for a vanadium-dependent nitrogenase.</title>
        <authorList>
            <person name="Imhoff J.F."/>
            <person name="Rahn T."/>
            <person name="Kunzel S."/>
            <person name="Neulinger S.C."/>
        </authorList>
    </citation>
    <scope>NUCLEOTIDE SEQUENCE [LARGE SCALE GENOMIC DNA]</scope>
    <source>
        <strain evidence="7 8">DSM 16996</strain>
    </source>
</reference>
<evidence type="ECO:0000256" key="6">
    <source>
        <dbReference type="ARBA" id="ARBA00037066"/>
    </source>
</evidence>
<dbReference type="PROSITE" id="PS50893">
    <property type="entry name" value="ABC_TRANSPORTER_2"/>
    <property type="match status" value="1"/>
</dbReference>
<evidence type="ECO:0000256" key="2">
    <source>
        <dbReference type="ARBA" id="ARBA00022448"/>
    </source>
</evidence>
<keyword evidence="3" id="KW-0547">Nucleotide-binding</keyword>
<evidence type="ECO:0000256" key="4">
    <source>
        <dbReference type="ARBA" id="ARBA00022840"/>
    </source>
</evidence>
<keyword evidence="4 7" id="KW-0067">ATP-binding</keyword>
<dbReference type="PANTHER" id="PTHR42794">
    <property type="entry name" value="HEMIN IMPORT ATP-BINDING PROTEIN HMUV"/>
    <property type="match status" value="1"/>
</dbReference>
<dbReference type="InterPro" id="IPR027417">
    <property type="entry name" value="P-loop_NTPase"/>
</dbReference>
<dbReference type="OrthoDB" id="9805601at2"/>
<dbReference type="CDD" id="cd03214">
    <property type="entry name" value="ABC_Iron-Siderophores_B12_Hemin"/>
    <property type="match status" value="1"/>
</dbReference>
<dbReference type="InterPro" id="IPR017871">
    <property type="entry name" value="ABC_transporter-like_CS"/>
</dbReference>
<comment type="function">
    <text evidence="6">Part of the ABC transporter complex HmuTUV involved in hemin import. Responsible for energy coupling to the transport system.</text>
</comment>
<accession>A0A2S6MWK4</accession>
<evidence type="ECO:0000256" key="1">
    <source>
        <dbReference type="ARBA" id="ARBA00005417"/>
    </source>
</evidence>
<dbReference type="InterPro" id="IPR003593">
    <property type="entry name" value="AAA+_ATPase"/>
</dbReference>
<keyword evidence="5" id="KW-1278">Translocase</keyword>
<dbReference type="GO" id="GO:0005524">
    <property type="term" value="F:ATP binding"/>
    <property type="evidence" value="ECO:0007669"/>
    <property type="project" value="UniProtKB-KW"/>
</dbReference>
<dbReference type="PANTHER" id="PTHR42794:SF1">
    <property type="entry name" value="HEMIN IMPORT ATP-BINDING PROTEIN HMUV"/>
    <property type="match status" value="1"/>
</dbReference>
<dbReference type="RefSeq" id="WP_104510329.1">
    <property type="nucleotide sequence ID" value="NZ_JACIGC010000020.1"/>
</dbReference>
<evidence type="ECO:0000256" key="3">
    <source>
        <dbReference type="ARBA" id="ARBA00022741"/>
    </source>
</evidence>
<comment type="similarity">
    <text evidence="1">Belongs to the ABC transporter superfamily.</text>
</comment>
<evidence type="ECO:0000313" key="8">
    <source>
        <dbReference type="Proteomes" id="UP000239089"/>
    </source>
</evidence>
<dbReference type="InterPro" id="IPR003439">
    <property type="entry name" value="ABC_transporter-like_ATP-bd"/>
</dbReference>
<organism evidence="7 8">
    <name type="scientific">Rhodoblastus sphagnicola</name>
    <dbReference type="NCBI Taxonomy" id="333368"/>
    <lineage>
        <taxon>Bacteria</taxon>
        <taxon>Pseudomonadati</taxon>
        <taxon>Pseudomonadota</taxon>
        <taxon>Alphaproteobacteria</taxon>
        <taxon>Hyphomicrobiales</taxon>
        <taxon>Rhodoblastaceae</taxon>
        <taxon>Rhodoblastus</taxon>
    </lineage>
</organism>
<sequence>MTPPHLAVQGLSCGYGGRVVVHDVDFTLSGGEFLCLLGPNGVGKTTLFKTVLRLMPSLGGRTLVDGEDIAGWSRRMIARAVGYVPQAHTPPFPFEVGLVVAMGRTAHLGPLSSPGRDDVLIAEEVMDSLGIAHLAYRACTEISGGERQLMLLARALVQQPRILVLDEPTSALDFGNQARILDHVSQLVHQSGMAVLMTTHDPNHALRYATHVASVDRGGRFSVGLPGDMVNADYLKETYEVDAGFVEASLANGAKARLCLALGRTTSSHSLTRQPRR</sequence>
<dbReference type="AlphaFoldDB" id="A0A2S6MWK4"/>
<evidence type="ECO:0000256" key="5">
    <source>
        <dbReference type="ARBA" id="ARBA00022967"/>
    </source>
</evidence>
<dbReference type="EMBL" id="NHSJ01000131">
    <property type="protein sequence ID" value="PPQ26746.1"/>
    <property type="molecule type" value="Genomic_DNA"/>
</dbReference>
<protein>
    <submittedName>
        <fullName evidence="7">Iron ABC transporter ATP-binding protein</fullName>
    </submittedName>
</protein>
<name>A0A2S6MWK4_9HYPH</name>
<evidence type="ECO:0000313" key="7">
    <source>
        <dbReference type="EMBL" id="PPQ26746.1"/>
    </source>
</evidence>
<dbReference type="PROSITE" id="PS00211">
    <property type="entry name" value="ABC_TRANSPORTER_1"/>
    <property type="match status" value="1"/>
</dbReference>
<proteinExistence type="inferred from homology"/>
<keyword evidence="2" id="KW-0813">Transport</keyword>
<gene>
    <name evidence="7" type="ORF">CCR94_21660</name>
</gene>
<dbReference type="Gene3D" id="3.40.50.300">
    <property type="entry name" value="P-loop containing nucleotide triphosphate hydrolases"/>
    <property type="match status" value="1"/>
</dbReference>